<dbReference type="GO" id="GO:0003700">
    <property type="term" value="F:DNA-binding transcription factor activity"/>
    <property type="evidence" value="ECO:0007669"/>
    <property type="project" value="InterPro"/>
</dbReference>
<keyword evidence="2" id="KW-0805">Transcription regulation</keyword>
<dbReference type="InterPro" id="IPR036388">
    <property type="entry name" value="WH-like_DNA-bd_sf"/>
</dbReference>
<reference evidence="8" key="1">
    <citation type="submission" date="2013-04" db="EMBL/GenBank/DDBJ databases">
        <authorList>
            <person name="Qu J."/>
            <person name="Murali S.C."/>
            <person name="Bandaranaike D."/>
            <person name="Bellair M."/>
            <person name="Blankenburg K."/>
            <person name="Chao H."/>
            <person name="Dinh H."/>
            <person name="Doddapaneni H."/>
            <person name="Downs B."/>
            <person name="Dugan-Rocha S."/>
            <person name="Elkadiri S."/>
            <person name="Gnanaolivu R.D."/>
            <person name="Hernandez B."/>
            <person name="Javaid M."/>
            <person name="Jayaseelan J.C."/>
            <person name="Lee S."/>
            <person name="Li M."/>
            <person name="Ming W."/>
            <person name="Munidasa M."/>
            <person name="Muniz J."/>
            <person name="Nguyen L."/>
            <person name="Ongeri F."/>
            <person name="Osuji N."/>
            <person name="Pu L.-L."/>
            <person name="Puazo M."/>
            <person name="Qu C."/>
            <person name="Quiroz J."/>
            <person name="Raj R."/>
            <person name="Weissenberger G."/>
            <person name="Xin Y."/>
            <person name="Zou X."/>
            <person name="Han Y."/>
            <person name="Richards S."/>
            <person name="Worley K."/>
            <person name="Muzny D."/>
            <person name="Gibbs R."/>
        </authorList>
    </citation>
    <scope>NUCLEOTIDE SEQUENCE</scope>
    <source>
        <strain evidence="8">Sampled in the wild</strain>
    </source>
</reference>
<dbReference type="InterPro" id="IPR047119">
    <property type="entry name" value="FOXN2/3-like"/>
</dbReference>
<dbReference type="PROSITE" id="PS50039">
    <property type="entry name" value="FORK_HEAD_3"/>
    <property type="match status" value="1"/>
</dbReference>
<dbReference type="SUPFAM" id="SSF46785">
    <property type="entry name" value="Winged helix' DNA-binding domain"/>
    <property type="match status" value="1"/>
</dbReference>
<comment type="caution">
    <text evidence="8">The sequence shown here is derived from an EMBL/GenBank/DDBJ whole genome shotgun (WGS) entry which is preliminary data.</text>
</comment>
<dbReference type="SMART" id="SM00339">
    <property type="entry name" value="FH"/>
    <property type="match status" value="1"/>
</dbReference>
<dbReference type="GO" id="GO:0005634">
    <property type="term" value="C:nucleus"/>
    <property type="evidence" value="ECO:0007669"/>
    <property type="project" value="UniProtKB-SubCell"/>
</dbReference>
<dbReference type="Gene3D" id="1.10.10.10">
    <property type="entry name" value="Winged helix-like DNA-binding domain superfamily/Winged helix DNA-binding domain"/>
    <property type="match status" value="1"/>
</dbReference>
<dbReference type="InterPro" id="IPR001766">
    <property type="entry name" value="Fork_head_dom"/>
</dbReference>
<evidence type="ECO:0000313" key="9">
    <source>
        <dbReference type="Proteomes" id="UP000792457"/>
    </source>
</evidence>
<evidence type="ECO:0000256" key="4">
    <source>
        <dbReference type="ARBA" id="ARBA00023163"/>
    </source>
</evidence>
<organism evidence="8 9">
    <name type="scientific">Ladona fulva</name>
    <name type="common">Scarce chaser dragonfly</name>
    <name type="synonym">Libellula fulva</name>
    <dbReference type="NCBI Taxonomy" id="123851"/>
    <lineage>
        <taxon>Eukaryota</taxon>
        <taxon>Metazoa</taxon>
        <taxon>Ecdysozoa</taxon>
        <taxon>Arthropoda</taxon>
        <taxon>Hexapoda</taxon>
        <taxon>Insecta</taxon>
        <taxon>Pterygota</taxon>
        <taxon>Palaeoptera</taxon>
        <taxon>Odonata</taxon>
        <taxon>Epiprocta</taxon>
        <taxon>Anisoptera</taxon>
        <taxon>Libelluloidea</taxon>
        <taxon>Libellulidae</taxon>
        <taxon>Ladona</taxon>
    </lineage>
</organism>
<keyword evidence="5 6" id="KW-0539">Nucleus</keyword>
<dbReference type="Pfam" id="PF00250">
    <property type="entry name" value="Forkhead"/>
    <property type="match status" value="1"/>
</dbReference>
<gene>
    <name evidence="8" type="ORF">J437_LFUL002255</name>
</gene>
<dbReference type="PANTHER" id="PTHR13962:SF17">
    <property type="entry name" value="FORKHEAD BOX PROTEIN N4"/>
    <property type="match status" value="1"/>
</dbReference>
<sequence length="585" mass="66107">MNRSYAIYIGDPSRYFCETIFNATMIGPSLGQEENGSENSKLYDEYRINSEEEISEENIVILDANNSISFSDLGRGNRPARLEVVIVQGTWNESDENSSLTLSSDIFADLETEESNNDRNTTNIISEIIDNENGQNRIYYLDKERSEEAENDSHCENSCGIEKEENNLLWLLNYKLDAMLNVDDVDHDHSYLGKDYDPNEKFSCFKGTIRESSHNSEGGLGARFYAGEQYKGRRVPNIANQYRRSLPNFSTSCVLNSPVLTSNMHSKSQGCNSVLRKPPFTYTEMIEQALSESGELTVSGIYNWISKHFPFYKANDDRWKNSVRHNLSINPHFKKGCKARHGAGHLWTIATQEDRPRTASRKRRLEQFWAQNSYVEQPSTGRTSPTTLAVQSITLPENTSDMSCMGLGNRYEQSMISDIKTEVMPQDPLEDNKENSDKGSYVPQVFCPVLYNGPKPHLVSLEQTAEEILSGVKREVEVQYLTPMQQKRFSSSLNNSISINPKDSGHILFPADFLNPVSKTEVVQESGLFLLDDGVTSYIVADENFPVGADAEHGEVIVSDNLFGEDLNFHYQDMVSPQTAQQLHV</sequence>
<evidence type="ECO:0000256" key="2">
    <source>
        <dbReference type="ARBA" id="ARBA00023015"/>
    </source>
</evidence>
<accession>A0A8K0NYS9</accession>
<dbReference type="PRINTS" id="PR00053">
    <property type="entry name" value="FORKHEAD"/>
</dbReference>
<evidence type="ECO:0000256" key="3">
    <source>
        <dbReference type="ARBA" id="ARBA00023125"/>
    </source>
</evidence>
<evidence type="ECO:0000259" key="7">
    <source>
        <dbReference type="PROSITE" id="PS50039"/>
    </source>
</evidence>
<dbReference type="CDD" id="cd00059">
    <property type="entry name" value="FH_FOX"/>
    <property type="match status" value="1"/>
</dbReference>
<dbReference type="PROSITE" id="PS00658">
    <property type="entry name" value="FORK_HEAD_2"/>
    <property type="match status" value="1"/>
</dbReference>
<evidence type="ECO:0000256" key="5">
    <source>
        <dbReference type="ARBA" id="ARBA00023242"/>
    </source>
</evidence>
<dbReference type="EMBL" id="KZ308212">
    <property type="protein sequence ID" value="KAG8224809.1"/>
    <property type="molecule type" value="Genomic_DNA"/>
</dbReference>
<proteinExistence type="predicted"/>
<dbReference type="InterPro" id="IPR036390">
    <property type="entry name" value="WH_DNA-bd_sf"/>
</dbReference>
<dbReference type="Proteomes" id="UP000792457">
    <property type="component" value="Unassembled WGS sequence"/>
</dbReference>
<dbReference type="AlphaFoldDB" id="A0A8K0NYS9"/>
<keyword evidence="4" id="KW-0804">Transcription</keyword>
<dbReference type="InterPro" id="IPR030456">
    <property type="entry name" value="TF_fork_head_CS_2"/>
</dbReference>
<dbReference type="GO" id="GO:0000987">
    <property type="term" value="F:cis-regulatory region sequence-specific DNA binding"/>
    <property type="evidence" value="ECO:0007669"/>
    <property type="project" value="TreeGrafter"/>
</dbReference>
<protein>
    <recommendedName>
        <fullName evidence="7">Fork-head domain-containing protein</fullName>
    </recommendedName>
</protein>
<evidence type="ECO:0000256" key="1">
    <source>
        <dbReference type="ARBA" id="ARBA00004123"/>
    </source>
</evidence>
<keyword evidence="9" id="KW-1185">Reference proteome</keyword>
<feature type="DNA-binding region" description="Fork-head" evidence="6">
    <location>
        <begin position="277"/>
        <end position="366"/>
    </location>
</feature>
<evidence type="ECO:0000256" key="6">
    <source>
        <dbReference type="PROSITE-ProRule" id="PRU00089"/>
    </source>
</evidence>
<evidence type="ECO:0000313" key="8">
    <source>
        <dbReference type="EMBL" id="KAG8224809.1"/>
    </source>
</evidence>
<keyword evidence="3 6" id="KW-0238">DNA-binding</keyword>
<dbReference type="PANTHER" id="PTHR13962">
    <property type="entry name" value="FORKHEAD BOX PROTEIN N3-LIKE PROTEIN-RELATED"/>
    <property type="match status" value="1"/>
</dbReference>
<feature type="domain" description="Fork-head" evidence="7">
    <location>
        <begin position="277"/>
        <end position="366"/>
    </location>
</feature>
<comment type="subcellular location">
    <subcellularLocation>
        <location evidence="1 6">Nucleus</location>
    </subcellularLocation>
</comment>
<name>A0A8K0NYS9_LADFU</name>
<dbReference type="OrthoDB" id="5954824at2759"/>
<reference evidence="8" key="2">
    <citation type="submission" date="2017-10" db="EMBL/GenBank/DDBJ databases">
        <title>Ladona fulva Genome sequencing and assembly.</title>
        <authorList>
            <person name="Murali S."/>
            <person name="Richards S."/>
            <person name="Bandaranaike D."/>
            <person name="Bellair M."/>
            <person name="Blankenburg K."/>
            <person name="Chao H."/>
            <person name="Dinh H."/>
            <person name="Doddapaneni H."/>
            <person name="Dugan-Rocha S."/>
            <person name="Elkadiri S."/>
            <person name="Gnanaolivu R."/>
            <person name="Hernandez B."/>
            <person name="Skinner E."/>
            <person name="Javaid M."/>
            <person name="Lee S."/>
            <person name="Li M."/>
            <person name="Ming W."/>
            <person name="Munidasa M."/>
            <person name="Muniz J."/>
            <person name="Nguyen L."/>
            <person name="Hughes D."/>
            <person name="Osuji N."/>
            <person name="Pu L.-L."/>
            <person name="Puazo M."/>
            <person name="Qu C."/>
            <person name="Quiroz J."/>
            <person name="Raj R."/>
            <person name="Weissenberger G."/>
            <person name="Xin Y."/>
            <person name="Zou X."/>
            <person name="Han Y."/>
            <person name="Worley K."/>
            <person name="Muzny D."/>
            <person name="Gibbs R."/>
        </authorList>
    </citation>
    <scope>NUCLEOTIDE SEQUENCE</scope>
    <source>
        <strain evidence="8">Sampled in the wild</strain>
    </source>
</reference>